<dbReference type="PANTHER" id="PTHR11228:SF7">
    <property type="entry name" value="PQQA PEPTIDE CYCLASE"/>
    <property type="match status" value="1"/>
</dbReference>
<reference evidence="9" key="2">
    <citation type="submission" date="2023-01" db="EMBL/GenBank/DDBJ databases">
        <authorList>
            <person name="Sun Q."/>
            <person name="Evtushenko L."/>
        </authorList>
    </citation>
    <scope>NUCLEOTIDE SEQUENCE</scope>
    <source>
        <strain evidence="9">VKM Ac-2007</strain>
    </source>
</reference>
<keyword evidence="5 6" id="KW-0411">Iron-sulfur</keyword>
<keyword evidence="6" id="KW-0560">Oxidoreductase</keyword>
<dbReference type="RefSeq" id="WP_271222781.1">
    <property type="nucleotide sequence ID" value="NZ_BAAAVD010000030.1"/>
</dbReference>
<dbReference type="GO" id="GO:0009975">
    <property type="term" value="F:cyclase activity"/>
    <property type="evidence" value="ECO:0007669"/>
    <property type="project" value="UniProtKB-UniRule"/>
</dbReference>
<accession>A0A9W6MHU0</accession>
<feature type="binding site" evidence="6">
    <location>
        <position position="74"/>
    </location>
    <ligand>
        <name>[4Fe-4S] cluster</name>
        <dbReference type="ChEBI" id="CHEBI:49883"/>
        <note>4Fe-4S-S-AdoMet</note>
    </ligand>
</feature>
<dbReference type="GO" id="GO:0016491">
    <property type="term" value="F:oxidoreductase activity"/>
    <property type="evidence" value="ECO:0007669"/>
    <property type="project" value="UniProtKB-KW"/>
</dbReference>
<comment type="subunit">
    <text evidence="6">Interacts with PqqD. The interaction is necessary for activity of PqqE.</text>
</comment>
<keyword evidence="10" id="KW-1185">Reference proteome</keyword>
<dbReference type="SFLD" id="SFLDS00029">
    <property type="entry name" value="Radical_SAM"/>
    <property type="match status" value="1"/>
</dbReference>
<keyword evidence="6" id="KW-0004">4Fe-4S</keyword>
<dbReference type="InterPro" id="IPR058240">
    <property type="entry name" value="rSAM_sf"/>
</dbReference>
<dbReference type="GO" id="GO:0051539">
    <property type="term" value="F:4 iron, 4 sulfur cluster binding"/>
    <property type="evidence" value="ECO:0007669"/>
    <property type="project" value="UniProtKB-KW"/>
</dbReference>
<dbReference type="NCBIfam" id="TIGR02109">
    <property type="entry name" value="PQQ_syn_pqqE"/>
    <property type="match status" value="1"/>
</dbReference>
<evidence type="ECO:0000256" key="4">
    <source>
        <dbReference type="ARBA" id="ARBA00023004"/>
    </source>
</evidence>
<evidence type="ECO:0000256" key="1">
    <source>
        <dbReference type="ARBA" id="ARBA00022691"/>
    </source>
</evidence>
<feature type="binding site" evidence="6">
    <location>
        <position position="81"/>
    </location>
    <ligand>
        <name>[4Fe-4S] cluster</name>
        <dbReference type="ChEBI" id="CHEBI:49883"/>
        <note>4Fe-4S-S-AdoMet</note>
    </ligand>
</feature>
<dbReference type="SUPFAM" id="SSF102114">
    <property type="entry name" value="Radical SAM enzymes"/>
    <property type="match status" value="1"/>
</dbReference>
<evidence type="ECO:0000259" key="8">
    <source>
        <dbReference type="PROSITE" id="PS51918"/>
    </source>
</evidence>
<feature type="region of interest" description="Disordered" evidence="7">
    <location>
        <begin position="407"/>
        <end position="430"/>
    </location>
</feature>
<comment type="similarity">
    <text evidence="6">Belongs to the radical SAM superfamily. PqqE family.</text>
</comment>
<dbReference type="GO" id="GO:1904047">
    <property type="term" value="F:S-adenosyl-L-methionine binding"/>
    <property type="evidence" value="ECO:0007669"/>
    <property type="project" value="UniProtKB-UniRule"/>
</dbReference>
<dbReference type="AlphaFoldDB" id="A0A9W6MHU0"/>
<keyword evidence="1 6" id="KW-0949">S-adenosyl-L-methionine</keyword>
<evidence type="ECO:0000256" key="2">
    <source>
        <dbReference type="ARBA" id="ARBA00022723"/>
    </source>
</evidence>
<dbReference type="EMBL" id="BSEV01000033">
    <property type="protein sequence ID" value="GLK14547.1"/>
    <property type="molecule type" value="Genomic_DNA"/>
</dbReference>
<dbReference type="Gene3D" id="3.20.20.70">
    <property type="entry name" value="Aldolase class I"/>
    <property type="match status" value="1"/>
</dbReference>
<dbReference type="InterPro" id="IPR007197">
    <property type="entry name" value="rSAM"/>
</dbReference>
<comment type="function">
    <text evidence="6">Catalyzes the cross-linking of a glutamate residue and a tyrosine residue in the PqqA protein as part of the biosynthesis of pyrroloquinoline quinone (PQQ).</text>
</comment>
<comment type="cofactor">
    <cofactor evidence="6">
        <name>[4Fe-4S] cluster</name>
        <dbReference type="ChEBI" id="CHEBI:49883"/>
    </cofactor>
    <text evidence="6">Binds 1 [4Fe-4S] cluster. The cluster is coordinated with 3 cysteines and an exchangeable S-adenosyl-L-methionine.</text>
</comment>
<evidence type="ECO:0000313" key="9">
    <source>
        <dbReference type="EMBL" id="GLK14547.1"/>
    </source>
</evidence>
<dbReference type="SFLD" id="SFLDF00280">
    <property type="entry name" value="coenzyme_PQQ_synthesis_protein"/>
    <property type="match status" value="1"/>
</dbReference>
<dbReference type="Proteomes" id="UP001143474">
    <property type="component" value="Unassembled WGS sequence"/>
</dbReference>
<dbReference type="GO" id="GO:0018189">
    <property type="term" value="P:pyrroloquinoline quinone biosynthetic process"/>
    <property type="evidence" value="ECO:0007669"/>
    <property type="project" value="UniProtKB-UniRule"/>
</dbReference>
<dbReference type="SFLD" id="SFLDG01386">
    <property type="entry name" value="main_SPASM_domain-containing"/>
    <property type="match status" value="1"/>
</dbReference>
<dbReference type="SFLD" id="SFLDG01067">
    <property type="entry name" value="SPASM/twitch_domain_containing"/>
    <property type="match status" value="1"/>
</dbReference>
<comment type="caution">
    <text evidence="9">The sequence shown here is derived from an EMBL/GenBank/DDBJ whole genome shotgun (WGS) entry which is preliminary data.</text>
</comment>
<name>A0A9W6MHU0_9ACTN</name>
<keyword evidence="4 6" id="KW-0408">Iron</keyword>
<reference evidence="9" key="1">
    <citation type="journal article" date="2014" name="Int. J. Syst. Evol. Microbiol.">
        <title>Complete genome sequence of Corynebacterium casei LMG S-19264T (=DSM 44701T), isolated from a smear-ripened cheese.</title>
        <authorList>
            <consortium name="US DOE Joint Genome Institute (JGI-PGF)"/>
            <person name="Walter F."/>
            <person name="Albersmeier A."/>
            <person name="Kalinowski J."/>
            <person name="Ruckert C."/>
        </authorList>
    </citation>
    <scope>NUCLEOTIDE SEQUENCE</scope>
    <source>
        <strain evidence="9">VKM Ac-2007</strain>
    </source>
</reference>
<feature type="domain" description="Radical SAM core" evidence="8">
    <location>
        <begin position="60"/>
        <end position="276"/>
    </location>
</feature>
<dbReference type="InterPro" id="IPR050377">
    <property type="entry name" value="Radical_SAM_PqqE_MftC-like"/>
</dbReference>
<keyword evidence="3 6" id="KW-0884">PQQ biosynthesis</keyword>
<dbReference type="GO" id="GO:0005506">
    <property type="term" value="F:iron ion binding"/>
    <property type="evidence" value="ECO:0007669"/>
    <property type="project" value="UniProtKB-UniRule"/>
</dbReference>
<dbReference type="PROSITE" id="PS51918">
    <property type="entry name" value="RADICAL_SAM"/>
    <property type="match status" value="1"/>
</dbReference>
<organism evidence="9 10">
    <name type="scientific">Streptosporangium carneum</name>
    <dbReference type="NCBI Taxonomy" id="47481"/>
    <lineage>
        <taxon>Bacteria</taxon>
        <taxon>Bacillati</taxon>
        <taxon>Actinomycetota</taxon>
        <taxon>Actinomycetes</taxon>
        <taxon>Streptosporangiales</taxon>
        <taxon>Streptosporangiaceae</taxon>
        <taxon>Streptosporangium</taxon>
    </lineage>
</organism>
<evidence type="ECO:0000256" key="5">
    <source>
        <dbReference type="ARBA" id="ARBA00023014"/>
    </source>
</evidence>
<dbReference type="InterPro" id="IPR013785">
    <property type="entry name" value="Aldolase_TIM"/>
</dbReference>
<dbReference type="CDD" id="cd21119">
    <property type="entry name" value="SPASM_PqqE"/>
    <property type="match status" value="1"/>
</dbReference>
<protein>
    <recommendedName>
        <fullName evidence="6">PqqA peptide cyclase</fullName>
        <ecNumber evidence="6">1.21.98.4</ecNumber>
    </recommendedName>
    <alternativeName>
        <fullName evidence="6">Coenzyme PQQ synthesis protein E</fullName>
    </alternativeName>
</protein>
<dbReference type="PANTHER" id="PTHR11228">
    <property type="entry name" value="RADICAL SAM DOMAIN PROTEIN"/>
    <property type="match status" value="1"/>
</dbReference>
<comment type="pathway">
    <text evidence="6">Cofactor biosynthesis; pyrroloquinoline quinone biosynthesis.</text>
</comment>
<dbReference type="InterPro" id="IPR006638">
    <property type="entry name" value="Elp3/MiaA/NifB-like_rSAM"/>
</dbReference>
<dbReference type="Pfam" id="PF04055">
    <property type="entry name" value="Radical_SAM"/>
    <property type="match status" value="1"/>
</dbReference>
<feature type="binding site" evidence="6">
    <location>
        <position position="78"/>
    </location>
    <ligand>
        <name>[4Fe-4S] cluster</name>
        <dbReference type="ChEBI" id="CHEBI:49883"/>
        <note>4Fe-4S-S-AdoMet</note>
    </ligand>
</feature>
<dbReference type="CDD" id="cd01335">
    <property type="entry name" value="Radical_SAM"/>
    <property type="match status" value="1"/>
</dbReference>
<evidence type="ECO:0000256" key="6">
    <source>
        <dbReference type="HAMAP-Rule" id="MF_00660"/>
    </source>
</evidence>
<feature type="region of interest" description="Disordered" evidence="7">
    <location>
        <begin position="1"/>
        <end position="20"/>
    </location>
</feature>
<evidence type="ECO:0000313" key="10">
    <source>
        <dbReference type="Proteomes" id="UP001143474"/>
    </source>
</evidence>
<comment type="catalytic activity">
    <reaction evidence="6">
        <text>[PQQ precursor protein] + S-adenosyl-L-methionine = E-Y cross-linked-[PQQ precursor protein] + 5'-deoxyadenosine + L-methionine + H(+)</text>
        <dbReference type="Rhea" id="RHEA:56836"/>
        <dbReference type="Rhea" id="RHEA-COMP:14800"/>
        <dbReference type="Rhea" id="RHEA-COMP:14801"/>
        <dbReference type="ChEBI" id="CHEBI:15378"/>
        <dbReference type="ChEBI" id="CHEBI:17319"/>
        <dbReference type="ChEBI" id="CHEBI:57844"/>
        <dbReference type="ChEBI" id="CHEBI:59789"/>
        <dbReference type="ChEBI" id="CHEBI:141026"/>
        <dbReference type="ChEBI" id="CHEBI:141027"/>
        <dbReference type="EC" id="1.21.98.4"/>
    </reaction>
</comment>
<evidence type="ECO:0000256" key="7">
    <source>
        <dbReference type="SAM" id="MobiDB-lite"/>
    </source>
</evidence>
<dbReference type="HAMAP" id="MF_00660">
    <property type="entry name" value="PqqE"/>
    <property type="match status" value="1"/>
</dbReference>
<dbReference type="Pfam" id="PF13186">
    <property type="entry name" value="SPASM"/>
    <property type="match status" value="1"/>
</dbReference>
<dbReference type="InterPro" id="IPR023885">
    <property type="entry name" value="4Fe4S-binding_SPASM_dom"/>
</dbReference>
<keyword evidence="2 6" id="KW-0479">Metal-binding</keyword>
<dbReference type="InterPro" id="IPR011843">
    <property type="entry name" value="PQQ_synth_PqqE_bac"/>
</dbReference>
<proteinExistence type="inferred from homology"/>
<sequence length="430" mass="45461">MSDPVATGEQAVVADAPAGTDETVAVGGPTATSEQAAAVGASGGTDETVAVGGPAAAGEPAPPWAMLAELTHGCPLHCPYCSNPVGLIPRSRELATADWVRVMREAAALGVVHAHLSGGEPLLRADLTEITAAAARAGIYTQLVTSGVGLDRARLAELVEAGLHSVQLSVQDATAAASDLIAGTRSFAAKEKAAELVRETGLPLGLNVVLHRRNLDSVDGIVELALKWGAERVELANTQFYGWALRNRRALLPTRDQLARAKESVERWRERLEGVELIWVVPDYFDGVPKPCMGGWGAISLTVGPDGSVLPCPAAYDLPLEFPNVRDHSLAWIWERSQAFDAYRGTAWMSEPCMSCSRRDVDFGGCRCQAYALTGDARRTDPACGLAPDHHLITELVESAGEGTLVYRRPERPARSPAPSRVGSATPAAD</sequence>
<dbReference type="NCBIfam" id="TIGR04085">
    <property type="entry name" value="rSAM_more_4Fe4S"/>
    <property type="match status" value="1"/>
</dbReference>
<evidence type="ECO:0000256" key="3">
    <source>
        <dbReference type="ARBA" id="ARBA00022905"/>
    </source>
</evidence>
<dbReference type="SMART" id="SM00729">
    <property type="entry name" value="Elp3"/>
    <property type="match status" value="1"/>
</dbReference>
<dbReference type="EC" id="1.21.98.4" evidence="6"/>
<gene>
    <name evidence="6 9" type="primary">pqqE</name>
    <name evidence="9" type="ORF">GCM10017600_79590</name>
</gene>